<proteinExistence type="inferred from homology"/>
<dbReference type="InterPro" id="IPR029026">
    <property type="entry name" value="tRNA_m1G_MTases_N"/>
</dbReference>
<dbReference type="Gene3D" id="3.40.1280.10">
    <property type="match status" value="1"/>
</dbReference>
<sequence>MKKCTQVTDYGRLDAPKNKRNRRGRNDTGAHNWTEPQGIATSPDAPREELGLYWGFQVRIAEGLSKAISECPWEGGYDLLIGTSEKGNVSCEDDDFSLPAHKHALVVFGGIDGIEAAVEQDPDLDEFCNKEHELFDRWVNTCPSQGSRTIRSEEAILISLAKLQNFLRKANASS</sequence>
<protein>
    <recommendedName>
        <fullName evidence="4">16S rRNA (uracil(1498)-N(3))-methyltransferase</fullName>
    </recommendedName>
</protein>
<dbReference type="SUPFAM" id="SSF75217">
    <property type="entry name" value="alpha/beta knot"/>
    <property type="match status" value="1"/>
</dbReference>
<dbReference type="CDD" id="cd18086">
    <property type="entry name" value="HsC9orf114-like"/>
    <property type="match status" value="1"/>
</dbReference>
<accession>A0A7R9YEM8</accession>
<organism evidence="3">
    <name type="scientific">Pinguiococcus pyrenoidosus</name>
    <dbReference type="NCBI Taxonomy" id="172671"/>
    <lineage>
        <taxon>Eukaryota</taxon>
        <taxon>Sar</taxon>
        <taxon>Stramenopiles</taxon>
        <taxon>Ochrophyta</taxon>
        <taxon>Pinguiophyceae</taxon>
        <taxon>Pinguiochrysidales</taxon>
        <taxon>Pinguiochrysidaceae</taxon>
        <taxon>Pinguiococcus</taxon>
    </lineage>
</organism>
<gene>
    <name evidence="3" type="ORF">PPYR1160_LOCUS11493</name>
</gene>
<name>A0A7R9YEM8_9STRA</name>
<dbReference type="AlphaFoldDB" id="A0A7R9YEM8"/>
<evidence type="ECO:0000256" key="1">
    <source>
        <dbReference type="ARBA" id="ARBA00009841"/>
    </source>
</evidence>
<reference evidence="3" key="1">
    <citation type="submission" date="2021-01" db="EMBL/GenBank/DDBJ databases">
        <authorList>
            <person name="Corre E."/>
            <person name="Pelletier E."/>
            <person name="Niang G."/>
            <person name="Scheremetjew M."/>
            <person name="Finn R."/>
            <person name="Kale V."/>
            <person name="Holt S."/>
            <person name="Cochrane G."/>
            <person name="Meng A."/>
            <person name="Brown T."/>
            <person name="Cohen L."/>
        </authorList>
    </citation>
    <scope>NUCLEOTIDE SEQUENCE</scope>
    <source>
        <strain evidence="3">CCMP2078</strain>
    </source>
</reference>
<dbReference type="EMBL" id="HBEA01015022">
    <property type="protein sequence ID" value="CAD8261991.1"/>
    <property type="molecule type" value="Transcribed_RNA"/>
</dbReference>
<dbReference type="PANTHER" id="PTHR12150:SF13">
    <property type="entry name" value="METHYLTRANSFERASE C9ORF114-RELATED"/>
    <property type="match status" value="1"/>
</dbReference>
<feature type="region of interest" description="Disordered" evidence="2">
    <location>
        <begin position="1"/>
        <end position="45"/>
    </location>
</feature>
<evidence type="ECO:0008006" key="4">
    <source>
        <dbReference type="Google" id="ProtNLM"/>
    </source>
</evidence>
<comment type="similarity">
    <text evidence="1">Belongs to the class IV-like SAM-binding methyltransferase superfamily.</text>
</comment>
<dbReference type="PANTHER" id="PTHR12150">
    <property type="entry name" value="CLASS IV SAM-BINDING METHYLTRANSFERASE-RELATED"/>
    <property type="match status" value="1"/>
</dbReference>
<dbReference type="Pfam" id="PF02598">
    <property type="entry name" value="Methyltrn_RNA_3"/>
    <property type="match status" value="1"/>
</dbReference>
<dbReference type="InterPro" id="IPR003750">
    <property type="entry name" value="Put_MeTrfase-C9orf114-like"/>
</dbReference>
<evidence type="ECO:0000256" key="2">
    <source>
        <dbReference type="SAM" id="MobiDB-lite"/>
    </source>
</evidence>
<evidence type="ECO:0000313" key="3">
    <source>
        <dbReference type="EMBL" id="CAD8261991.1"/>
    </source>
</evidence>
<dbReference type="InterPro" id="IPR029028">
    <property type="entry name" value="Alpha/beta_knot_MTases"/>
</dbReference>